<keyword evidence="5" id="KW-1185">Reference proteome</keyword>
<feature type="domain" description="Leucine-binding protein" evidence="3">
    <location>
        <begin position="23"/>
        <end position="323"/>
    </location>
</feature>
<protein>
    <submittedName>
        <fullName evidence="4">Amino acid/amide ABC transporter substrate-binding protein (HAAT family)</fullName>
    </submittedName>
</protein>
<dbReference type="Pfam" id="PF13458">
    <property type="entry name" value="Peripla_BP_6"/>
    <property type="match status" value="1"/>
</dbReference>
<comment type="caution">
    <text evidence="4">The sequence shown here is derived from an EMBL/GenBank/DDBJ whole genome shotgun (WGS) entry which is preliminary data.</text>
</comment>
<reference evidence="5" key="1">
    <citation type="submission" date="2018-05" db="EMBL/GenBank/DDBJ databases">
        <authorList>
            <person name="Klenk H.-P."/>
            <person name="Huntemann M."/>
            <person name="Clum A."/>
            <person name="Pillay M."/>
            <person name="Palaniappan K."/>
            <person name="Varghese N."/>
            <person name="Mikhailova N."/>
            <person name="Stamatis D."/>
            <person name="Reddy T."/>
            <person name="Daum C."/>
            <person name="Shapiro N."/>
            <person name="Ivanova N."/>
            <person name="Kyrpides N."/>
            <person name="Woyke T."/>
        </authorList>
    </citation>
    <scope>NUCLEOTIDE SEQUENCE [LARGE SCALE GENOMIC DNA]</scope>
    <source>
        <strain evidence="5">DSM 45417</strain>
    </source>
</reference>
<dbReference type="InterPro" id="IPR028081">
    <property type="entry name" value="Leu-bd"/>
</dbReference>
<dbReference type="SUPFAM" id="SSF53822">
    <property type="entry name" value="Periplasmic binding protein-like I"/>
    <property type="match status" value="1"/>
</dbReference>
<evidence type="ECO:0000256" key="1">
    <source>
        <dbReference type="ARBA" id="ARBA00010062"/>
    </source>
</evidence>
<dbReference type="PANTHER" id="PTHR47628:SF1">
    <property type="entry name" value="ALIPHATIC AMIDASE EXPRESSION-REGULATING PROTEIN"/>
    <property type="match status" value="1"/>
</dbReference>
<dbReference type="RefSeq" id="WP_211308080.1">
    <property type="nucleotide sequence ID" value="NZ_QGTX01000001.1"/>
</dbReference>
<dbReference type="Proteomes" id="UP000246661">
    <property type="component" value="Unassembled WGS sequence"/>
</dbReference>
<accession>A0A317QPP6</accession>
<dbReference type="AlphaFoldDB" id="A0A317QPP6"/>
<evidence type="ECO:0000256" key="2">
    <source>
        <dbReference type="ARBA" id="ARBA00022729"/>
    </source>
</evidence>
<keyword evidence="2" id="KW-0732">Signal</keyword>
<dbReference type="PANTHER" id="PTHR47628">
    <property type="match status" value="1"/>
</dbReference>
<evidence type="ECO:0000313" key="5">
    <source>
        <dbReference type="Proteomes" id="UP000246661"/>
    </source>
</evidence>
<dbReference type="InterPro" id="IPR028082">
    <property type="entry name" value="Peripla_BP_I"/>
</dbReference>
<name>A0A317QPP6_9ACTN</name>
<dbReference type="EMBL" id="QGTX01000001">
    <property type="protein sequence ID" value="PWW24983.1"/>
    <property type="molecule type" value="Genomic_DNA"/>
</dbReference>
<dbReference type="Gene3D" id="3.40.50.2300">
    <property type="match status" value="2"/>
</dbReference>
<comment type="similarity">
    <text evidence="1">Belongs to the leucine-binding protein family.</text>
</comment>
<gene>
    <name evidence="4" type="ORF">JD79_04177</name>
</gene>
<evidence type="ECO:0000313" key="4">
    <source>
        <dbReference type="EMBL" id="PWW24983.1"/>
    </source>
</evidence>
<sequence length="351" mass="36433">MTRPTVPMDAWEAAVAGRSPDAVRIGLAVPLTGSLAMTAPSALDLAALAADELTEAGGVRGRAVELVTVDAGRRPAEVAAEVAALHAAGAVDVLVGFSTSDVSRAVAAALAGRAGYVFTPPHEGGRGTRGALRLGSSPLVQHAAALAWLVRHRRARRWVLLGTDYVWPQAVHRAARTVLRDLGAEVAGELLVPFGPSDPGPALDLVRRTRADAVLLSLVGRDLVAFNRAFARAGLDRRVVRLSGALEENGLYAVGGDGTGELYACMPSFAMSPSGEADGAGDEGQLALQERLAARVGPNAPVVCAYARGVHDGVRTAARLLETGMPEPARIPRPRLARADGLLFREVGSPD</sequence>
<organism evidence="4 5">
    <name type="scientific">Geodermatophilus normandii</name>
    <dbReference type="NCBI Taxonomy" id="1137989"/>
    <lineage>
        <taxon>Bacteria</taxon>
        <taxon>Bacillati</taxon>
        <taxon>Actinomycetota</taxon>
        <taxon>Actinomycetes</taxon>
        <taxon>Geodermatophilales</taxon>
        <taxon>Geodermatophilaceae</taxon>
        <taxon>Geodermatophilus</taxon>
    </lineage>
</organism>
<evidence type="ECO:0000259" key="3">
    <source>
        <dbReference type="Pfam" id="PF13458"/>
    </source>
</evidence>
<proteinExistence type="inferred from homology"/>